<evidence type="ECO:0000313" key="6">
    <source>
        <dbReference type="Proteomes" id="UP000305095"/>
    </source>
</evidence>
<dbReference type="PANTHER" id="PTHR23026:SF90">
    <property type="entry name" value="IODOTYROSINE DEIODINASE 1"/>
    <property type="match status" value="1"/>
</dbReference>
<evidence type="ECO:0000256" key="3">
    <source>
        <dbReference type="ARBA" id="ARBA00023002"/>
    </source>
</evidence>
<dbReference type="AlphaFoldDB" id="A0A4U6SBR4"/>
<dbReference type="InterPro" id="IPR029479">
    <property type="entry name" value="Nitroreductase"/>
</dbReference>
<keyword evidence="2" id="KW-0288">FMN</keyword>
<dbReference type="Proteomes" id="UP000305095">
    <property type="component" value="Unassembled WGS sequence"/>
</dbReference>
<dbReference type="InterPro" id="IPR050627">
    <property type="entry name" value="Nitroreductase/BluB"/>
</dbReference>
<comment type="caution">
    <text evidence="5">The sequence shown here is derived from an EMBL/GenBank/DDBJ whole genome shotgun (WGS) entry which is preliminary data.</text>
</comment>
<sequence length="235" mass="25844">MNALNKSKAVSVSEEAALEQLLRRRHSCRGFLATPVPETVIERIIEIAQRTASWCNAQPWQVDITRGEGTESFRRLMLAHVEDQPVTDFAWPKAYQGIYGDRRRACGFALYESVGVARGDKEGYRRQMTENYRLFGAPHVAIISSDDGLSTYGAIDCGGFVANFLNAATALGVATIPQAALTVRSDLVRAHFGLPTNRRVVCAISFGYADPSHPANGFRTDRALPSEVIRFHDGA</sequence>
<dbReference type="EMBL" id="SZZP01000004">
    <property type="protein sequence ID" value="TKV82216.1"/>
    <property type="molecule type" value="Genomic_DNA"/>
</dbReference>
<keyword evidence="1" id="KW-0285">Flavoprotein</keyword>
<evidence type="ECO:0000256" key="2">
    <source>
        <dbReference type="ARBA" id="ARBA00022643"/>
    </source>
</evidence>
<dbReference type="RefSeq" id="WP_137477453.1">
    <property type="nucleotide sequence ID" value="NZ_SZZP01000004.1"/>
</dbReference>
<keyword evidence="3" id="KW-0560">Oxidoreductase</keyword>
<gene>
    <name evidence="5" type="ORF">FDV58_06870</name>
</gene>
<dbReference type="InterPro" id="IPR000415">
    <property type="entry name" value="Nitroreductase-like"/>
</dbReference>
<dbReference type="GO" id="GO:0016491">
    <property type="term" value="F:oxidoreductase activity"/>
    <property type="evidence" value="ECO:0007669"/>
    <property type="project" value="UniProtKB-KW"/>
</dbReference>
<proteinExistence type="predicted"/>
<dbReference type="SUPFAM" id="SSF55469">
    <property type="entry name" value="FMN-dependent nitroreductase-like"/>
    <property type="match status" value="1"/>
</dbReference>
<evidence type="ECO:0000259" key="4">
    <source>
        <dbReference type="Pfam" id="PF00881"/>
    </source>
</evidence>
<dbReference type="Pfam" id="PF00881">
    <property type="entry name" value="Nitroreductase"/>
    <property type="match status" value="1"/>
</dbReference>
<evidence type="ECO:0000256" key="1">
    <source>
        <dbReference type="ARBA" id="ARBA00022630"/>
    </source>
</evidence>
<feature type="domain" description="Nitroreductase" evidence="4">
    <location>
        <begin position="22"/>
        <end position="208"/>
    </location>
</feature>
<protein>
    <submittedName>
        <fullName evidence="5">Nitroreductase</fullName>
    </submittedName>
</protein>
<dbReference type="Gene3D" id="3.40.109.10">
    <property type="entry name" value="NADH Oxidase"/>
    <property type="match status" value="1"/>
</dbReference>
<dbReference type="PANTHER" id="PTHR23026">
    <property type="entry name" value="NADPH NITROREDUCTASE"/>
    <property type="match status" value="1"/>
</dbReference>
<evidence type="ECO:0000313" key="5">
    <source>
        <dbReference type="EMBL" id="TKV82216.1"/>
    </source>
</evidence>
<reference evidence="5 6" key="1">
    <citation type="submission" date="2019-05" db="EMBL/GenBank/DDBJ databases">
        <title>Draft Genome of Bradyrhizobium elkanii strain SEMIA 938, Used in Commercial Inoculants for Lupinus spp. in Brazil.</title>
        <authorList>
            <person name="Hungria M."/>
            <person name="Delamuta J.R.M."/>
            <person name="Ribeiro R.A."/>
            <person name="Nogueira M.A."/>
        </authorList>
    </citation>
    <scope>NUCLEOTIDE SEQUENCE [LARGE SCALE GENOMIC DNA]</scope>
    <source>
        <strain evidence="5 6">Semia 938</strain>
    </source>
</reference>
<accession>A0A4U6SBR4</accession>
<name>A0A4U6SBR4_BRAEL</name>
<dbReference type="CDD" id="cd02136">
    <property type="entry name" value="PnbA_NfnB-like"/>
    <property type="match status" value="1"/>
</dbReference>
<organism evidence="5 6">
    <name type="scientific">Bradyrhizobium elkanii</name>
    <dbReference type="NCBI Taxonomy" id="29448"/>
    <lineage>
        <taxon>Bacteria</taxon>
        <taxon>Pseudomonadati</taxon>
        <taxon>Pseudomonadota</taxon>
        <taxon>Alphaproteobacteria</taxon>
        <taxon>Hyphomicrobiales</taxon>
        <taxon>Nitrobacteraceae</taxon>
        <taxon>Bradyrhizobium</taxon>
    </lineage>
</organism>